<accession>A0ABW1WC43</accession>
<dbReference type="EMBL" id="JBHSTQ010000001">
    <property type="protein sequence ID" value="MFC6385157.1"/>
    <property type="molecule type" value="Genomic_DNA"/>
</dbReference>
<dbReference type="RefSeq" id="WP_253053679.1">
    <property type="nucleotide sequence ID" value="NZ_JAMXWN010000005.1"/>
</dbReference>
<gene>
    <name evidence="2" type="ORF">ACFP7A_00960</name>
</gene>
<dbReference type="InterPro" id="IPR010982">
    <property type="entry name" value="Lambda_DNA-bd_dom_sf"/>
</dbReference>
<reference evidence="3" key="1">
    <citation type="journal article" date="2019" name="Int. J. Syst. Evol. Microbiol.">
        <title>The Global Catalogue of Microorganisms (GCM) 10K type strain sequencing project: providing services to taxonomists for standard genome sequencing and annotation.</title>
        <authorList>
            <consortium name="The Broad Institute Genomics Platform"/>
            <consortium name="The Broad Institute Genome Sequencing Center for Infectious Disease"/>
            <person name="Wu L."/>
            <person name="Ma J."/>
        </authorList>
    </citation>
    <scope>NUCLEOTIDE SEQUENCE [LARGE SCALE GENOMIC DNA]</scope>
    <source>
        <strain evidence="3">CCUG 42001</strain>
    </source>
</reference>
<evidence type="ECO:0000313" key="2">
    <source>
        <dbReference type="EMBL" id="MFC6385157.1"/>
    </source>
</evidence>
<dbReference type="Proteomes" id="UP001596267">
    <property type="component" value="Unassembled WGS sequence"/>
</dbReference>
<dbReference type="Gene3D" id="1.10.260.40">
    <property type="entry name" value="lambda repressor-like DNA-binding domains"/>
    <property type="match status" value="1"/>
</dbReference>
<proteinExistence type="predicted"/>
<comment type="caution">
    <text evidence="2">The sequence shown here is derived from an EMBL/GenBank/DDBJ whole genome shotgun (WGS) entry which is preliminary data.</text>
</comment>
<dbReference type="SMART" id="SM00530">
    <property type="entry name" value="HTH_XRE"/>
    <property type="match status" value="1"/>
</dbReference>
<sequence>MRYTIAQARILAGLTQVKMAERLGMSEKTYIQYEKYRKVFRMNDGMNFSRITGIKLDSIIFFNPKLQINCSEEEVG</sequence>
<dbReference type="SUPFAM" id="SSF47413">
    <property type="entry name" value="lambda repressor-like DNA-binding domains"/>
    <property type="match status" value="1"/>
</dbReference>
<evidence type="ECO:0000313" key="3">
    <source>
        <dbReference type="Proteomes" id="UP001596267"/>
    </source>
</evidence>
<dbReference type="PROSITE" id="PS50943">
    <property type="entry name" value="HTH_CROC1"/>
    <property type="match status" value="1"/>
</dbReference>
<dbReference type="InterPro" id="IPR001387">
    <property type="entry name" value="Cro/C1-type_HTH"/>
</dbReference>
<keyword evidence="3" id="KW-1185">Reference proteome</keyword>
<dbReference type="CDD" id="cd00093">
    <property type="entry name" value="HTH_XRE"/>
    <property type="match status" value="1"/>
</dbReference>
<organism evidence="2 3">
    <name type="scientific">Sporolactobacillus kofuensis</name>
    <dbReference type="NCBI Taxonomy" id="269672"/>
    <lineage>
        <taxon>Bacteria</taxon>
        <taxon>Bacillati</taxon>
        <taxon>Bacillota</taxon>
        <taxon>Bacilli</taxon>
        <taxon>Bacillales</taxon>
        <taxon>Sporolactobacillaceae</taxon>
        <taxon>Sporolactobacillus</taxon>
    </lineage>
</organism>
<feature type="domain" description="HTH cro/C1-type" evidence="1">
    <location>
        <begin position="5"/>
        <end position="59"/>
    </location>
</feature>
<protein>
    <submittedName>
        <fullName evidence="2">Helix-turn-helix transcriptional regulator</fullName>
    </submittedName>
</protein>
<dbReference type="Pfam" id="PF01381">
    <property type="entry name" value="HTH_3"/>
    <property type="match status" value="1"/>
</dbReference>
<evidence type="ECO:0000259" key="1">
    <source>
        <dbReference type="PROSITE" id="PS50943"/>
    </source>
</evidence>
<name>A0ABW1WC43_9BACL</name>